<proteinExistence type="predicted"/>
<dbReference type="SUPFAM" id="SSF48557">
    <property type="entry name" value="L-aspartase-like"/>
    <property type="match status" value="1"/>
</dbReference>
<dbReference type="EMBL" id="MFCA01000025">
    <property type="protein sequence ID" value="OGE01689.1"/>
    <property type="molecule type" value="Genomic_DNA"/>
</dbReference>
<dbReference type="STRING" id="1797737.A2196_02275"/>
<comment type="function">
    <text evidence="4">Catalyzes two reactions in de novo purine nucleotide biosynthesis. Catalyzes the breakdown of 5-aminoimidazole- (N-succinylocarboxamide) ribotide (SAICAR or 2-[5-amino-1-(5-phospho-beta-D-ribosyl)imidazole-4-carboxamido]succinate) to 5-aminoimidazole-4-carboxamide ribotide (AICAR or 5-amino-1-(5-phospho-beta-D-ribosyl)imidazole-4-carboxamide) and fumarate, and of adenylosuccinate (ADS or N(6)-(1,2-dicarboxyethyl)-AMP) to adenosine monophosphate (AMP) and fumarate.</text>
</comment>
<dbReference type="PANTHER" id="PTHR43411">
    <property type="entry name" value="ADENYLOSUCCINATE LYASE"/>
    <property type="match status" value="1"/>
</dbReference>
<dbReference type="InterPro" id="IPR000362">
    <property type="entry name" value="Fumarate_lyase_fam"/>
</dbReference>
<dbReference type="NCBIfam" id="NF006764">
    <property type="entry name" value="PRK09285.1"/>
    <property type="match status" value="1"/>
</dbReference>
<comment type="pathway">
    <text evidence="1">Purine metabolism; IMP biosynthesis via de novo pathway; 5-amino-1-(5-phospho-D-ribosyl)imidazole-4-carboxamide from 5-amino-1-(5-phospho-D-ribosyl)imidazole-4-carboxylate: step 2/2.</text>
</comment>
<protein>
    <submittedName>
        <fullName evidence="7">Adenylosuccinate lyase</fullName>
    </submittedName>
</protein>
<dbReference type="InterPro" id="IPR022761">
    <property type="entry name" value="Fumarate_lyase_N"/>
</dbReference>
<keyword evidence="3" id="KW-0658">Purine biosynthesis</keyword>
<evidence type="ECO:0000256" key="1">
    <source>
        <dbReference type="ARBA" id="ARBA00004706"/>
    </source>
</evidence>
<evidence type="ECO:0000313" key="8">
    <source>
        <dbReference type="Proteomes" id="UP000176751"/>
    </source>
</evidence>
<dbReference type="PRINTS" id="PR00149">
    <property type="entry name" value="FUMRATELYASE"/>
</dbReference>
<dbReference type="Gene3D" id="1.20.200.10">
    <property type="entry name" value="Fumarase/aspartase (Central domain)"/>
    <property type="match status" value="1"/>
</dbReference>
<dbReference type="InterPro" id="IPR024083">
    <property type="entry name" value="Fumarase/histidase_N"/>
</dbReference>
<dbReference type="GO" id="GO:0006188">
    <property type="term" value="P:IMP biosynthetic process"/>
    <property type="evidence" value="ECO:0007669"/>
    <property type="project" value="InterPro"/>
</dbReference>
<dbReference type="InterPro" id="IPR013539">
    <property type="entry name" value="PurB_C"/>
</dbReference>
<reference evidence="7 8" key="1">
    <citation type="journal article" date="2016" name="Nat. Commun.">
        <title>Thousands of microbial genomes shed light on interconnected biogeochemical processes in an aquifer system.</title>
        <authorList>
            <person name="Anantharaman K."/>
            <person name="Brown C.T."/>
            <person name="Hug L.A."/>
            <person name="Sharon I."/>
            <person name="Castelle C.J."/>
            <person name="Probst A.J."/>
            <person name="Thomas B.C."/>
            <person name="Singh A."/>
            <person name="Wilkins M.J."/>
            <person name="Karaoz U."/>
            <person name="Brodie E.L."/>
            <person name="Williams K.H."/>
            <person name="Hubbard S.S."/>
            <person name="Banfield J.F."/>
        </authorList>
    </citation>
    <scope>NUCLEOTIDE SEQUENCE [LARGE SCALE GENOMIC DNA]</scope>
</reference>
<evidence type="ECO:0000259" key="6">
    <source>
        <dbReference type="Pfam" id="PF08328"/>
    </source>
</evidence>
<feature type="domain" description="Fumarate lyase N-terminal" evidence="5">
    <location>
        <begin position="20"/>
        <end position="313"/>
    </location>
</feature>
<dbReference type="Gene3D" id="1.10.40.30">
    <property type="entry name" value="Fumarase/aspartase (C-terminal domain)"/>
    <property type="match status" value="1"/>
</dbReference>
<dbReference type="PANTHER" id="PTHR43411:SF1">
    <property type="entry name" value="ADENYLOSUCCINATE LYASE"/>
    <property type="match status" value="1"/>
</dbReference>
<comment type="caution">
    <text evidence="7">The sequence shown here is derived from an EMBL/GenBank/DDBJ whole genome shotgun (WGS) entry which is preliminary data.</text>
</comment>
<dbReference type="GO" id="GO:0004018">
    <property type="term" value="F:N6-(1,2-dicarboxyethyl)AMP AMP-lyase (fumarate-forming) activity"/>
    <property type="evidence" value="ECO:0007669"/>
    <property type="project" value="InterPro"/>
</dbReference>
<keyword evidence="7" id="KW-0456">Lyase</keyword>
<evidence type="ECO:0000256" key="2">
    <source>
        <dbReference type="ARBA" id="ARBA00004734"/>
    </source>
</evidence>
<dbReference type="InterPro" id="IPR047136">
    <property type="entry name" value="PurB_bact"/>
</dbReference>
<dbReference type="Pfam" id="PF00206">
    <property type="entry name" value="Lyase_1"/>
    <property type="match status" value="1"/>
</dbReference>
<dbReference type="Pfam" id="PF08328">
    <property type="entry name" value="ASL_C"/>
    <property type="match status" value="1"/>
</dbReference>
<evidence type="ECO:0000256" key="3">
    <source>
        <dbReference type="ARBA" id="ARBA00022755"/>
    </source>
</evidence>
<evidence type="ECO:0000256" key="4">
    <source>
        <dbReference type="ARBA" id="ARBA00025012"/>
    </source>
</evidence>
<accession>A0A1F5HC78</accession>
<feature type="domain" description="Adenylosuccinate lyase PurB C-terminal" evidence="6">
    <location>
        <begin position="332"/>
        <end position="446"/>
    </location>
</feature>
<dbReference type="AlphaFoldDB" id="A0A1F5HC78"/>
<name>A0A1F5HC78_9BACT</name>
<dbReference type="Gene3D" id="1.10.275.10">
    <property type="entry name" value="Fumarase/aspartase (N-terminal domain)"/>
    <property type="match status" value="1"/>
</dbReference>
<dbReference type="InterPro" id="IPR020557">
    <property type="entry name" value="Fumarate_lyase_CS"/>
</dbReference>
<dbReference type="PROSITE" id="PS00163">
    <property type="entry name" value="FUMARATE_LYASES"/>
    <property type="match status" value="1"/>
</dbReference>
<sequence length="466" mass="52716">MKGQQLELTTLTAITPLDGRYRDRVKELTPYVSEYGLIKTRFEIEAKYLISLSEVGIVRHLAAKERKTLDTFGENLTLADAQKVKQIESETRHDVKAVERAFRILVKGTSLGDITEMIHLGLTSEDINNLAYRLMLMRATRKVCIPIIDSLIDQLLALAKKYMKTPMLARTHGQAAVPTTVGKEIVVFAARLNGQVRELKGQQLTGKLTGAVGNFNALKFSYPEIDWINFSAKFVNSLGFQPNLATTQINSYEDVIKYFQNIARICGVIIDFDQDIWRYISDDWFIQDVKSGEVGSSTMPQKVNPIDFENSEGNLVLSRGIFETLCRKLAISRLQRDLSDSTTIRNIATSLGFFLVGIKSTLTGLSRVRPNEEKISESLNRDWSILTEAVQTELRKEGVNDPYALIAKLSRGEHIDRGRWQQWLDSLPIKKDQKTRLKKLTPQTYTGLAVQLTDRTINEIIASRKK</sequence>
<dbReference type="InterPro" id="IPR008948">
    <property type="entry name" value="L-Aspartase-like"/>
</dbReference>
<organism evidence="7 8">
    <name type="scientific">Candidatus Curtissbacteria bacterium RIFOXYA1_FULL_41_14</name>
    <dbReference type="NCBI Taxonomy" id="1797737"/>
    <lineage>
        <taxon>Bacteria</taxon>
        <taxon>Candidatus Curtissiibacteriota</taxon>
    </lineage>
</organism>
<evidence type="ECO:0000313" key="7">
    <source>
        <dbReference type="EMBL" id="OGE01689.1"/>
    </source>
</evidence>
<dbReference type="Proteomes" id="UP000176751">
    <property type="component" value="Unassembled WGS sequence"/>
</dbReference>
<evidence type="ECO:0000259" key="5">
    <source>
        <dbReference type="Pfam" id="PF00206"/>
    </source>
</evidence>
<comment type="pathway">
    <text evidence="2">Purine metabolism; AMP biosynthesis via de novo pathway; AMP from IMP: step 2/2.</text>
</comment>
<gene>
    <name evidence="7" type="ORF">A2196_02275</name>
</gene>